<feature type="compositionally biased region" description="Low complexity" evidence="1">
    <location>
        <begin position="1"/>
        <end position="14"/>
    </location>
</feature>
<gene>
    <name evidence="2" type="ORF">ISG29_08935</name>
</gene>
<organism evidence="2 3">
    <name type="scientific">Nocardioides acrostichi</name>
    <dbReference type="NCBI Taxonomy" id="2784339"/>
    <lineage>
        <taxon>Bacteria</taxon>
        <taxon>Bacillati</taxon>
        <taxon>Actinomycetota</taxon>
        <taxon>Actinomycetes</taxon>
        <taxon>Propionibacteriales</taxon>
        <taxon>Nocardioidaceae</taxon>
        <taxon>Nocardioides</taxon>
    </lineage>
</organism>
<dbReference type="EMBL" id="JADIVZ010000003">
    <property type="protein sequence ID" value="MBF4161816.1"/>
    <property type="molecule type" value="Genomic_DNA"/>
</dbReference>
<evidence type="ECO:0000313" key="2">
    <source>
        <dbReference type="EMBL" id="MBF4161816.1"/>
    </source>
</evidence>
<accession>A0A930UX97</accession>
<name>A0A930UX97_9ACTN</name>
<proteinExistence type="predicted"/>
<feature type="region of interest" description="Disordered" evidence="1">
    <location>
        <begin position="1"/>
        <end position="25"/>
    </location>
</feature>
<evidence type="ECO:0000256" key="1">
    <source>
        <dbReference type="SAM" id="MobiDB-lite"/>
    </source>
</evidence>
<protein>
    <submittedName>
        <fullName evidence="2">Uncharacterized protein</fullName>
    </submittedName>
</protein>
<dbReference type="AlphaFoldDB" id="A0A930UX97"/>
<sequence>MTSTTSAHPTPTTSEDSSTRPTGSSVTAPVRTACLVAAGAWSVLHVTMALLSWELVDEPWLYLAALLGCGLVVVRMLMPLIDPRTRPLGRGEGLMVVAAIGLIEAADLASLHPGELQTYANWAQGWTALLIAVLVLRGRPGHGALAAVTQMGVQVTYLLLEHGVVVSLSDVAQASVAALLWFLGSWGIRSVVQPADRLASRLLGRAVASAGDQVVLGEWVAVREQRVRELEADVLPFLRSVSSGAVSPADAALQASLLSARLRDDLRARVLLDAGVREALVRARARGAVVRLSASTPLDPGRAATGRAVALCVLGGSDVDDVTLRVTPDRLTVAVEGADLEGIAEALPSLLPGVSLTERPGFVWADLLW</sequence>
<dbReference type="Proteomes" id="UP000656804">
    <property type="component" value="Unassembled WGS sequence"/>
</dbReference>
<feature type="compositionally biased region" description="Polar residues" evidence="1">
    <location>
        <begin position="15"/>
        <end position="25"/>
    </location>
</feature>
<evidence type="ECO:0000313" key="3">
    <source>
        <dbReference type="Proteomes" id="UP000656804"/>
    </source>
</evidence>
<keyword evidence="3" id="KW-1185">Reference proteome</keyword>
<comment type="caution">
    <text evidence="2">The sequence shown here is derived from an EMBL/GenBank/DDBJ whole genome shotgun (WGS) entry which is preliminary data.</text>
</comment>
<dbReference type="RefSeq" id="WP_194503071.1">
    <property type="nucleotide sequence ID" value="NZ_JADIVZ010000003.1"/>
</dbReference>
<reference evidence="2" key="1">
    <citation type="submission" date="2020-11" db="EMBL/GenBank/DDBJ databases">
        <title>Nocardioides sp. CBS4Y-1, whole genome shotgun sequence.</title>
        <authorList>
            <person name="Tuo L."/>
        </authorList>
    </citation>
    <scope>NUCLEOTIDE SEQUENCE</scope>
    <source>
        <strain evidence="2">CBS4Y-1</strain>
    </source>
</reference>